<feature type="transmembrane region" description="Helical" evidence="1">
    <location>
        <begin position="27"/>
        <end position="53"/>
    </location>
</feature>
<protein>
    <submittedName>
        <fullName evidence="2">Uncharacterized protein</fullName>
    </submittedName>
</protein>
<organism evidence="2 3">
    <name type="scientific">Chrysodeixis includens</name>
    <name type="common">Soybean looper</name>
    <name type="synonym">Pseudoplusia includens</name>
    <dbReference type="NCBI Taxonomy" id="689277"/>
    <lineage>
        <taxon>Eukaryota</taxon>
        <taxon>Metazoa</taxon>
        <taxon>Ecdysozoa</taxon>
        <taxon>Arthropoda</taxon>
        <taxon>Hexapoda</taxon>
        <taxon>Insecta</taxon>
        <taxon>Pterygota</taxon>
        <taxon>Neoptera</taxon>
        <taxon>Endopterygota</taxon>
        <taxon>Lepidoptera</taxon>
        <taxon>Glossata</taxon>
        <taxon>Ditrysia</taxon>
        <taxon>Noctuoidea</taxon>
        <taxon>Noctuidae</taxon>
        <taxon>Plusiinae</taxon>
        <taxon>Chrysodeixis</taxon>
    </lineage>
</organism>
<gene>
    <name evidence="2" type="ORF">CINC_LOCUS2913</name>
</gene>
<keyword evidence="1" id="KW-0472">Membrane</keyword>
<evidence type="ECO:0000313" key="3">
    <source>
        <dbReference type="Proteomes" id="UP001154114"/>
    </source>
</evidence>
<dbReference type="OrthoDB" id="7491776at2759"/>
<proteinExistence type="predicted"/>
<keyword evidence="3" id="KW-1185">Reference proteome</keyword>
<evidence type="ECO:0000313" key="2">
    <source>
        <dbReference type="EMBL" id="CAD0201240.1"/>
    </source>
</evidence>
<keyword evidence="1" id="KW-0812">Transmembrane</keyword>
<sequence>MCCSGCCSGCGECTGNLVYIMEKLASFAALTAVVICVMLTIAVTLGLGIGLGYNHCFVDLRVKSDDSPGPSNSLREALRDGEDLRKHSEKLRRQNEIPKRTTTLSPRRTFPLPAIKHTMAIPLNREIDFPVLLEKLRNRNRNVTLELIT</sequence>
<reference evidence="2" key="1">
    <citation type="submission" date="2021-12" db="EMBL/GenBank/DDBJ databases">
        <authorList>
            <person name="King R."/>
        </authorList>
    </citation>
    <scope>NUCLEOTIDE SEQUENCE</scope>
</reference>
<accession>A0A9N8L1N7</accession>
<name>A0A9N8L1N7_CHRIL</name>
<dbReference type="EMBL" id="LR824017">
    <property type="protein sequence ID" value="CAD0201240.1"/>
    <property type="molecule type" value="Genomic_DNA"/>
</dbReference>
<dbReference type="AlphaFoldDB" id="A0A9N8L1N7"/>
<dbReference type="Proteomes" id="UP001154114">
    <property type="component" value="Chromosome 14"/>
</dbReference>
<evidence type="ECO:0000256" key="1">
    <source>
        <dbReference type="SAM" id="Phobius"/>
    </source>
</evidence>
<keyword evidence="1" id="KW-1133">Transmembrane helix</keyword>